<comment type="caution">
    <text evidence="4">The sequence shown here is derived from an EMBL/GenBank/DDBJ whole genome shotgun (WGS) entry which is preliminary data.</text>
</comment>
<reference evidence="4 5" key="1">
    <citation type="submission" date="2018-04" db="EMBL/GenBank/DDBJ databases">
        <title>The genome of golden apple snail Pomacea canaliculata provides insight into stress tolerance and invasive adaptation.</title>
        <authorList>
            <person name="Liu C."/>
            <person name="Liu B."/>
            <person name="Ren Y."/>
            <person name="Zhang Y."/>
            <person name="Wang H."/>
            <person name="Li S."/>
            <person name="Jiang F."/>
            <person name="Yin L."/>
            <person name="Zhang G."/>
            <person name="Qian W."/>
            <person name="Fan W."/>
        </authorList>
    </citation>
    <scope>NUCLEOTIDE SEQUENCE [LARGE SCALE GENOMIC DNA]</scope>
    <source>
        <strain evidence="4">SZHN2017</strain>
        <tissue evidence="4">Muscle</tissue>
    </source>
</reference>
<dbReference type="Gene3D" id="3.30.710.10">
    <property type="entry name" value="Potassium Channel Kv1.1, Chain A"/>
    <property type="match status" value="1"/>
</dbReference>
<organism evidence="4 5">
    <name type="scientific">Pomacea canaliculata</name>
    <name type="common">Golden apple snail</name>
    <dbReference type="NCBI Taxonomy" id="400727"/>
    <lineage>
        <taxon>Eukaryota</taxon>
        <taxon>Metazoa</taxon>
        <taxon>Spiralia</taxon>
        <taxon>Lophotrochozoa</taxon>
        <taxon>Mollusca</taxon>
        <taxon>Gastropoda</taxon>
        <taxon>Caenogastropoda</taxon>
        <taxon>Architaenioglossa</taxon>
        <taxon>Ampullarioidea</taxon>
        <taxon>Ampullariidae</taxon>
        <taxon>Pomacea</taxon>
    </lineage>
</organism>
<dbReference type="Gene3D" id="1.25.40.420">
    <property type="match status" value="1"/>
</dbReference>
<keyword evidence="1" id="KW-0880">Kelch repeat</keyword>
<dbReference type="STRING" id="400727.A0A2T7NVR5"/>
<feature type="domain" description="BTB" evidence="3">
    <location>
        <begin position="42"/>
        <end position="109"/>
    </location>
</feature>
<dbReference type="PROSITE" id="PS50097">
    <property type="entry name" value="BTB"/>
    <property type="match status" value="1"/>
</dbReference>
<dbReference type="SUPFAM" id="SSF54695">
    <property type="entry name" value="POZ domain"/>
    <property type="match status" value="1"/>
</dbReference>
<dbReference type="AlphaFoldDB" id="A0A2T7NVR5"/>
<evidence type="ECO:0000256" key="2">
    <source>
        <dbReference type="ARBA" id="ARBA00022737"/>
    </source>
</evidence>
<evidence type="ECO:0000313" key="4">
    <source>
        <dbReference type="EMBL" id="PVD25255.1"/>
    </source>
</evidence>
<dbReference type="InterPro" id="IPR011705">
    <property type="entry name" value="BACK"/>
</dbReference>
<dbReference type="Pfam" id="PF00651">
    <property type="entry name" value="BTB"/>
    <property type="match status" value="1"/>
</dbReference>
<proteinExistence type="predicted"/>
<dbReference type="SMART" id="SM00612">
    <property type="entry name" value="Kelch"/>
    <property type="match status" value="4"/>
</dbReference>
<dbReference type="InterPro" id="IPR015915">
    <property type="entry name" value="Kelch-typ_b-propeller"/>
</dbReference>
<dbReference type="SMART" id="SM00875">
    <property type="entry name" value="BACK"/>
    <property type="match status" value="1"/>
</dbReference>
<evidence type="ECO:0000259" key="3">
    <source>
        <dbReference type="PROSITE" id="PS50097"/>
    </source>
</evidence>
<dbReference type="SUPFAM" id="SSF117281">
    <property type="entry name" value="Kelch motif"/>
    <property type="match status" value="2"/>
</dbReference>
<accession>A0A2T7NVR5</accession>
<dbReference type="InterPro" id="IPR000210">
    <property type="entry name" value="BTB/POZ_dom"/>
</dbReference>
<dbReference type="PANTHER" id="PTHR24412:SF441">
    <property type="entry name" value="KELCH-LIKE PROTEIN 28"/>
    <property type="match status" value="1"/>
</dbReference>
<dbReference type="OrthoDB" id="6482909at2759"/>
<dbReference type="PANTHER" id="PTHR24412">
    <property type="entry name" value="KELCH PROTEIN"/>
    <property type="match status" value="1"/>
</dbReference>
<dbReference type="InterPro" id="IPR006652">
    <property type="entry name" value="Kelch_1"/>
</dbReference>
<sequence length="598" mass="68039">MQQTRNKLVTKEEEGGMHIINKNAGNNVLANLQDFRTKEILYDVVLKIEDQMIFAHRSILAISSEYFRAMFVDHFKEHHTLEVTLESVSAESAASLVDYMYTGHLNVTKEGVQYLIVVADQWQMTDVKDLCAKFMEQQLEPANCLGVWEFAERYHCDMLQIQSEQLLKQRFPAIVLTPEFLTLSFERLLKILKFRDITLGYKGEDVVLEAVMRWVNHSYDSRIDNLTRLLRRVNLASTSAECRRQFLESNSRLLADPVLKEVVESQLKMPKQQRSTQAMIVVIGGFLQPRTGPKNPRLQGVEKTDPRSNSWSSLADFPMKSSGAVALNLRGHLFCLAYEPVENRRGATLVTETRIFEFDLVKNQWLDARSNFSDQVLTCIDECLQASGAVTVCEETSVIYTVSGTEVCRIPFTELDGNIFCKQVHYLPKPAEYMSPSHCMHSAIVVNQNLYVLGGGDKAQRSDTVPSNIVIMFDPSEGVWTRKNGMIEQRLKMDVATINGQIYASGGFNIHRLNTVECYNPQTDMWLRVQHMNWGRSHHKMLALNGRLWAIGGKSYSSGNQAPRDVLNSCEVYDPDQNKWTEGPSMRHARCNFAATVL</sequence>
<protein>
    <recommendedName>
        <fullName evidence="3">BTB domain-containing protein</fullName>
    </recommendedName>
</protein>
<gene>
    <name evidence="4" type="ORF">C0Q70_15753</name>
</gene>
<dbReference type="Proteomes" id="UP000245119">
    <property type="component" value="Linkage Group LG9"/>
</dbReference>
<dbReference type="SMART" id="SM00225">
    <property type="entry name" value="BTB"/>
    <property type="match status" value="1"/>
</dbReference>
<dbReference type="Gene3D" id="2.120.10.80">
    <property type="entry name" value="Kelch-type beta propeller"/>
    <property type="match status" value="1"/>
</dbReference>
<dbReference type="InterPro" id="IPR011333">
    <property type="entry name" value="SKP1/BTB/POZ_sf"/>
</dbReference>
<evidence type="ECO:0000313" key="5">
    <source>
        <dbReference type="Proteomes" id="UP000245119"/>
    </source>
</evidence>
<dbReference type="Pfam" id="PF01344">
    <property type="entry name" value="Kelch_1"/>
    <property type="match status" value="3"/>
</dbReference>
<evidence type="ECO:0000256" key="1">
    <source>
        <dbReference type="ARBA" id="ARBA00022441"/>
    </source>
</evidence>
<dbReference type="Pfam" id="PF07707">
    <property type="entry name" value="BACK"/>
    <property type="match status" value="1"/>
</dbReference>
<dbReference type="EMBL" id="PZQS01000009">
    <property type="protein sequence ID" value="PVD25255.1"/>
    <property type="molecule type" value="Genomic_DNA"/>
</dbReference>
<dbReference type="InterPro" id="IPR017096">
    <property type="entry name" value="BTB-kelch_protein"/>
</dbReference>
<name>A0A2T7NVR5_POMCA</name>
<keyword evidence="5" id="KW-1185">Reference proteome</keyword>
<keyword evidence="2" id="KW-0677">Repeat</keyword>
<dbReference type="PIRSF" id="PIRSF037037">
    <property type="entry name" value="Kelch-like_protein_gigaxonin"/>
    <property type="match status" value="1"/>
</dbReference>
<dbReference type="OMA" id="SLYAVEM"/>